<dbReference type="OrthoDB" id="7331812at2759"/>
<reference evidence="4" key="1">
    <citation type="submission" date="2021-10" db="EMBL/GenBank/DDBJ databases">
        <title>Tropical sea cucumber genome reveals ecological adaptation and Cuvierian tubules defense mechanism.</title>
        <authorList>
            <person name="Chen T."/>
        </authorList>
    </citation>
    <scope>NUCLEOTIDE SEQUENCE</scope>
    <source>
        <strain evidence="4">Nanhai2018</strain>
        <tissue evidence="4">Muscle</tissue>
    </source>
</reference>
<dbReference type="Proteomes" id="UP001152320">
    <property type="component" value="Chromosome 19"/>
</dbReference>
<gene>
    <name evidence="4" type="ORF">HOLleu_36582</name>
</gene>
<name>A0A9Q0YRF9_HOLLE</name>
<proteinExistence type="predicted"/>
<comment type="caution">
    <text evidence="4">The sequence shown here is derived from an EMBL/GenBank/DDBJ whole genome shotgun (WGS) entry which is preliminary data.</text>
</comment>
<dbReference type="PANTHER" id="PTHR23080">
    <property type="entry name" value="THAP DOMAIN PROTEIN"/>
    <property type="match status" value="1"/>
</dbReference>
<keyword evidence="5" id="KW-1185">Reference proteome</keyword>
<dbReference type="Pfam" id="PF13359">
    <property type="entry name" value="DDE_Tnp_4"/>
    <property type="match status" value="1"/>
</dbReference>
<dbReference type="InterPro" id="IPR027806">
    <property type="entry name" value="HARBI1_dom"/>
</dbReference>
<evidence type="ECO:0000313" key="5">
    <source>
        <dbReference type="Proteomes" id="UP001152320"/>
    </source>
</evidence>
<evidence type="ECO:0000256" key="2">
    <source>
        <dbReference type="ARBA" id="ARBA00022723"/>
    </source>
</evidence>
<protein>
    <recommendedName>
        <fullName evidence="3">DDE Tnp4 domain-containing protein</fullName>
    </recommendedName>
</protein>
<keyword evidence="2" id="KW-0479">Metal-binding</keyword>
<evidence type="ECO:0000259" key="3">
    <source>
        <dbReference type="Pfam" id="PF13359"/>
    </source>
</evidence>
<accession>A0A9Q0YRF9</accession>
<sequence>MVKMSGLIEKLEKGDILMADRGFNIQELLLHKEVKLIIPPFKRTTRSTNQFTLSEGQSTKIVANSRIHVELVIGRLKEFMFLQGPIPLTLVDLTEAALLVCAALVNLQPALVSLNS</sequence>
<dbReference type="AlphaFoldDB" id="A0A9Q0YRF9"/>
<evidence type="ECO:0000256" key="1">
    <source>
        <dbReference type="ARBA" id="ARBA00001968"/>
    </source>
</evidence>
<dbReference type="GO" id="GO:0046872">
    <property type="term" value="F:metal ion binding"/>
    <property type="evidence" value="ECO:0007669"/>
    <property type="project" value="UniProtKB-KW"/>
</dbReference>
<comment type="cofactor">
    <cofactor evidence="1">
        <name>a divalent metal cation</name>
        <dbReference type="ChEBI" id="CHEBI:60240"/>
    </cofactor>
</comment>
<dbReference type="EMBL" id="JAIZAY010000019">
    <property type="protein sequence ID" value="KAJ8023986.1"/>
    <property type="molecule type" value="Genomic_DNA"/>
</dbReference>
<organism evidence="4 5">
    <name type="scientific">Holothuria leucospilota</name>
    <name type="common">Black long sea cucumber</name>
    <name type="synonym">Mertensiothuria leucospilota</name>
    <dbReference type="NCBI Taxonomy" id="206669"/>
    <lineage>
        <taxon>Eukaryota</taxon>
        <taxon>Metazoa</taxon>
        <taxon>Echinodermata</taxon>
        <taxon>Eleutherozoa</taxon>
        <taxon>Echinozoa</taxon>
        <taxon>Holothuroidea</taxon>
        <taxon>Aspidochirotacea</taxon>
        <taxon>Aspidochirotida</taxon>
        <taxon>Holothuriidae</taxon>
        <taxon>Holothuria</taxon>
    </lineage>
</organism>
<feature type="domain" description="DDE Tnp4" evidence="3">
    <location>
        <begin position="2"/>
        <end position="106"/>
    </location>
</feature>
<evidence type="ECO:0000313" key="4">
    <source>
        <dbReference type="EMBL" id="KAJ8023986.1"/>
    </source>
</evidence>
<dbReference type="PANTHER" id="PTHR23080:SF63">
    <property type="entry name" value="TICK TRANSPOSON"/>
    <property type="match status" value="1"/>
</dbReference>